<dbReference type="InterPro" id="IPR029045">
    <property type="entry name" value="ClpP/crotonase-like_dom_sf"/>
</dbReference>
<dbReference type="Pfam" id="PF01039">
    <property type="entry name" value="Carboxyl_trans"/>
    <property type="match status" value="1"/>
</dbReference>
<evidence type="ECO:0000259" key="1">
    <source>
        <dbReference type="PROSITE" id="PS50980"/>
    </source>
</evidence>
<evidence type="ECO:0000313" key="4">
    <source>
        <dbReference type="EMBL" id="CAB4900919.1"/>
    </source>
</evidence>
<dbReference type="EMBL" id="CAFBMH010000021">
    <property type="protein sequence ID" value="CAB4900919.1"/>
    <property type="molecule type" value="Genomic_DNA"/>
</dbReference>
<feature type="domain" description="CoA carboxyltransferase N-terminal" evidence="1">
    <location>
        <begin position="19"/>
        <end position="263"/>
    </location>
</feature>
<evidence type="ECO:0000313" key="5">
    <source>
        <dbReference type="EMBL" id="CAB4981328.1"/>
    </source>
</evidence>
<protein>
    <submittedName>
        <fullName evidence="3">Unannotated protein</fullName>
    </submittedName>
</protein>
<feature type="domain" description="CoA carboxyltransferase C-terminal" evidence="2">
    <location>
        <begin position="268"/>
        <end position="507"/>
    </location>
</feature>
<dbReference type="PANTHER" id="PTHR43842:SF2">
    <property type="entry name" value="PROPIONYL-COA CARBOXYLASE BETA CHAIN, MITOCHONDRIAL"/>
    <property type="match status" value="1"/>
</dbReference>
<dbReference type="InterPro" id="IPR051047">
    <property type="entry name" value="AccD/PCCB"/>
</dbReference>
<accession>A0A6J6SLG3</accession>
<dbReference type="GO" id="GO:0004658">
    <property type="term" value="F:propionyl-CoA carboxylase activity"/>
    <property type="evidence" value="ECO:0007669"/>
    <property type="project" value="TreeGrafter"/>
</dbReference>
<organism evidence="3">
    <name type="scientific">freshwater metagenome</name>
    <dbReference type="NCBI Taxonomy" id="449393"/>
    <lineage>
        <taxon>unclassified sequences</taxon>
        <taxon>metagenomes</taxon>
        <taxon>ecological metagenomes</taxon>
    </lineage>
</organism>
<dbReference type="Gene3D" id="3.90.226.10">
    <property type="entry name" value="2-enoyl-CoA Hydratase, Chain A, domain 1"/>
    <property type="match status" value="2"/>
</dbReference>
<dbReference type="EMBL" id="CAFBOS010000014">
    <property type="protein sequence ID" value="CAB4981328.1"/>
    <property type="molecule type" value="Genomic_DNA"/>
</dbReference>
<dbReference type="InterPro" id="IPR011762">
    <property type="entry name" value="COA_CT_N"/>
</dbReference>
<reference evidence="3" key="1">
    <citation type="submission" date="2020-05" db="EMBL/GenBank/DDBJ databases">
        <authorList>
            <person name="Chiriac C."/>
            <person name="Salcher M."/>
            <person name="Ghai R."/>
            <person name="Kavagutti S V."/>
        </authorList>
    </citation>
    <scope>NUCLEOTIDE SEQUENCE</scope>
</reference>
<dbReference type="EMBL" id="CAEZYR010000020">
    <property type="protein sequence ID" value="CAB4735465.1"/>
    <property type="molecule type" value="Genomic_DNA"/>
</dbReference>
<dbReference type="InterPro" id="IPR011763">
    <property type="entry name" value="COA_CT_C"/>
</dbReference>
<dbReference type="SUPFAM" id="SSF52096">
    <property type="entry name" value="ClpP/crotonase"/>
    <property type="match status" value="2"/>
</dbReference>
<sequence length="512" mass="54042">MTDAPTPEDLPNAALPNDWGPRLADLAVRRAASQVMGGPEKIAKHHGRGSLTVRERIDYLLDPGSFREIGPLVGSVPADGLVTGWGRINNRPVLLGAEDFTVLGGSIGSGNTAKRYRVAELALQDHIPLVMILEGAGHRPAMPGDPIHTRAPSDLLAQAKLSGYVPFVTAVLGASAGHGALTAPMSDFTVMAANSMIFTAGPPLVKASIGEDITKEQLGGPQVSVMSGVIHNVAADDKAALGVLRDYLRYLPSSAWHYAPVDTAGHDRGPRVLDEILSVVPTDGRKLYDMRQVISVLVDNGSFFQVQPDYGETMITALAHLGGQPVAIVANQPAVKGGAIDSDGADKGARFLQIADSFHLPVINLCDNPGVLAGSDAERAAMLRHGGRMFAAQVGLQTIKFHVTLRKAYGFGGCIMGMLGFNNHSSSWAFPGATLGAMPAAGSSKATHASEDTTVLLRQAELESSYRSAQGLGFDDLLDPRQLRNVLLDALDVAVARRAMQAEPVQRVGYLP</sequence>
<dbReference type="InterPro" id="IPR034733">
    <property type="entry name" value="AcCoA_carboxyl_beta"/>
</dbReference>
<proteinExistence type="predicted"/>
<dbReference type="PANTHER" id="PTHR43842">
    <property type="entry name" value="PROPIONYL-COA CARBOXYLASE BETA CHAIN"/>
    <property type="match status" value="1"/>
</dbReference>
<evidence type="ECO:0000313" key="3">
    <source>
        <dbReference type="EMBL" id="CAB4735465.1"/>
    </source>
</evidence>
<name>A0A6J6SLG3_9ZZZZ</name>
<dbReference type="PROSITE" id="PS50989">
    <property type="entry name" value="COA_CT_CTER"/>
    <property type="match status" value="1"/>
</dbReference>
<evidence type="ECO:0000259" key="2">
    <source>
        <dbReference type="PROSITE" id="PS50989"/>
    </source>
</evidence>
<gene>
    <name evidence="3" type="ORF">UFOPK2754_00789</name>
    <name evidence="4" type="ORF">UFOPK3543_00856</name>
    <name evidence="5" type="ORF">UFOPK3967_00379</name>
</gene>
<dbReference type="PROSITE" id="PS50980">
    <property type="entry name" value="COA_CT_NTER"/>
    <property type="match status" value="1"/>
</dbReference>
<dbReference type="AlphaFoldDB" id="A0A6J6SLG3"/>